<evidence type="ECO:0000313" key="3">
    <source>
        <dbReference type="Proteomes" id="UP000664940"/>
    </source>
</evidence>
<dbReference type="AlphaFoldDB" id="A0A834A460"/>
<reference evidence="2 3" key="1">
    <citation type="journal article" date="2020" name="Nature">
        <title>Six reference-quality genomes reveal evolution of bat adaptations.</title>
        <authorList>
            <person name="Jebb D."/>
            <person name="Huang Z."/>
            <person name="Pippel M."/>
            <person name="Hughes G.M."/>
            <person name="Lavrichenko K."/>
            <person name="Devanna P."/>
            <person name="Winkler S."/>
            <person name="Jermiin L.S."/>
            <person name="Skirmuntt E.C."/>
            <person name="Katzourakis A."/>
            <person name="Burkitt-Gray L."/>
            <person name="Ray D.A."/>
            <person name="Sullivan K.A.M."/>
            <person name="Roscito J.G."/>
            <person name="Kirilenko B.M."/>
            <person name="Davalos L.M."/>
            <person name="Corthals A.P."/>
            <person name="Power M.L."/>
            <person name="Jones G."/>
            <person name="Ransome R.D."/>
            <person name="Dechmann D.K.N."/>
            <person name="Locatelli A.G."/>
            <person name="Puechmaille S.J."/>
            <person name="Fedrigo O."/>
            <person name="Jarvis E.D."/>
            <person name="Hiller M."/>
            <person name="Vernes S.C."/>
            <person name="Myers E.W."/>
            <person name="Teeling E.C."/>
        </authorList>
    </citation>
    <scope>NUCLEOTIDE SEQUENCE [LARGE SCALE GENOMIC DNA]</scope>
    <source>
        <strain evidence="2">Bat1K_MPI-CBG_1</strain>
    </source>
</reference>
<feature type="signal peptide" evidence="1">
    <location>
        <begin position="1"/>
        <end position="22"/>
    </location>
</feature>
<keyword evidence="1" id="KW-0732">Signal</keyword>
<proteinExistence type="predicted"/>
<dbReference type="EMBL" id="JABVXQ010000006">
    <property type="protein sequence ID" value="KAF6104453.1"/>
    <property type="molecule type" value="Genomic_DNA"/>
</dbReference>
<organism evidence="2 3">
    <name type="scientific">Phyllostomus discolor</name>
    <name type="common">pale spear-nosed bat</name>
    <dbReference type="NCBI Taxonomy" id="89673"/>
    <lineage>
        <taxon>Eukaryota</taxon>
        <taxon>Metazoa</taxon>
        <taxon>Chordata</taxon>
        <taxon>Craniata</taxon>
        <taxon>Vertebrata</taxon>
        <taxon>Euteleostomi</taxon>
        <taxon>Mammalia</taxon>
        <taxon>Eutheria</taxon>
        <taxon>Laurasiatheria</taxon>
        <taxon>Chiroptera</taxon>
        <taxon>Yangochiroptera</taxon>
        <taxon>Phyllostomidae</taxon>
        <taxon>Phyllostominae</taxon>
        <taxon>Phyllostomus</taxon>
    </lineage>
</organism>
<name>A0A834A460_9CHIR</name>
<evidence type="ECO:0000256" key="1">
    <source>
        <dbReference type="SAM" id="SignalP"/>
    </source>
</evidence>
<evidence type="ECO:0000313" key="2">
    <source>
        <dbReference type="EMBL" id="KAF6104453.1"/>
    </source>
</evidence>
<accession>A0A834A460</accession>
<sequence>MIFLHMVLKICVFVCVPENCLNIPGISRNYFIGGLGREGNEFFPIDTIILIEGAKRMSRSRKIGARAWRQESASYVGMEHVNLTLEQRSCWEVVGHRLTEKVRNNSCRVLNRRVRNLYLKWEVRGITKFLSKGVTESELHFTKTNLLGCLKWVTVGILI</sequence>
<comment type="caution">
    <text evidence="2">The sequence shown here is derived from an EMBL/GenBank/DDBJ whole genome shotgun (WGS) entry which is preliminary data.</text>
</comment>
<feature type="chain" id="PRO_5033021895" evidence="1">
    <location>
        <begin position="23"/>
        <end position="159"/>
    </location>
</feature>
<protein>
    <submittedName>
        <fullName evidence="2">Uncharacterized protein</fullName>
    </submittedName>
</protein>
<gene>
    <name evidence="2" type="ORF">HJG60_011383</name>
</gene>
<dbReference type="Proteomes" id="UP000664940">
    <property type="component" value="Unassembled WGS sequence"/>
</dbReference>